<organism evidence="7 8">
    <name type="scientific">Phytoactinopolyspora halophila</name>
    <dbReference type="NCBI Taxonomy" id="1981511"/>
    <lineage>
        <taxon>Bacteria</taxon>
        <taxon>Bacillati</taxon>
        <taxon>Actinomycetota</taxon>
        <taxon>Actinomycetes</taxon>
        <taxon>Jiangellales</taxon>
        <taxon>Jiangellaceae</taxon>
        <taxon>Phytoactinopolyspora</taxon>
    </lineage>
</organism>
<name>A0A329R2Q6_9ACTN</name>
<dbReference type="InterPro" id="IPR029044">
    <property type="entry name" value="Nucleotide-diphossugar_trans"/>
</dbReference>
<evidence type="ECO:0000313" key="7">
    <source>
        <dbReference type="EMBL" id="RAW18860.1"/>
    </source>
</evidence>
<dbReference type="AlphaFoldDB" id="A0A329R2Q6"/>
<proteinExistence type="predicted"/>
<accession>A0A329R2Q6</accession>
<dbReference type="SUPFAM" id="SSF53448">
    <property type="entry name" value="Nucleotide-diphospho-sugar transferases"/>
    <property type="match status" value="1"/>
</dbReference>
<reference evidence="7 8" key="1">
    <citation type="submission" date="2018-06" db="EMBL/GenBank/DDBJ databases">
        <title>Phytoactinopolyspora halophila sp. nov., a novel halophilic actinomycete isolated from a saline soil in China.</title>
        <authorList>
            <person name="Tang S.-K."/>
        </authorList>
    </citation>
    <scope>NUCLEOTIDE SEQUENCE [LARGE SCALE GENOMIC DNA]</scope>
    <source>
        <strain evidence="7 8">YIM 96934</strain>
    </source>
</reference>
<comment type="subcellular location">
    <subcellularLocation>
        <location evidence="1">Cell membrane</location>
    </subcellularLocation>
</comment>
<gene>
    <name evidence="7" type="ORF">DPM12_02055</name>
</gene>
<keyword evidence="5 6" id="KW-0472">Membrane</keyword>
<dbReference type="GO" id="GO:0050501">
    <property type="term" value="F:hyaluronan synthase activity"/>
    <property type="evidence" value="ECO:0007669"/>
    <property type="project" value="TreeGrafter"/>
</dbReference>
<feature type="transmembrane region" description="Helical" evidence="6">
    <location>
        <begin position="332"/>
        <end position="349"/>
    </location>
</feature>
<evidence type="ECO:0000256" key="5">
    <source>
        <dbReference type="ARBA" id="ARBA00023136"/>
    </source>
</evidence>
<evidence type="ECO:0000256" key="2">
    <source>
        <dbReference type="ARBA" id="ARBA00022475"/>
    </source>
</evidence>
<feature type="transmembrane region" description="Helical" evidence="6">
    <location>
        <begin position="26"/>
        <end position="47"/>
    </location>
</feature>
<feature type="transmembrane region" description="Helical" evidence="6">
    <location>
        <begin position="361"/>
        <end position="378"/>
    </location>
</feature>
<keyword evidence="8" id="KW-1185">Reference proteome</keyword>
<dbReference type="GO" id="GO:0030213">
    <property type="term" value="P:hyaluronan biosynthetic process"/>
    <property type="evidence" value="ECO:0007669"/>
    <property type="project" value="TreeGrafter"/>
</dbReference>
<feature type="transmembrane region" description="Helical" evidence="6">
    <location>
        <begin position="305"/>
        <end position="325"/>
    </location>
</feature>
<keyword evidence="6" id="KW-1133">Transmembrane helix</keyword>
<dbReference type="Pfam" id="PF13641">
    <property type="entry name" value="Glyco_tranf_2_3"/>
    <property type="match status" value="1"/>
</dbReference>
<dbReference type="GO" id="GO:0005886">
    <property type="term" value="C:plasma membrane"/>
    <property type="evidence" value="ECO:0007669"/>
    <property type="project" value="UniProtKB-SubCell"/>
</dbReference>
<dbReference type="GO" id="GO:0085029">
    <property type="term" value="P:extracellular matrix assembly"/>
    <property type="evidence" value="ECO:0007669"/>
    <property type="project" value="TreeGrafter"/>
</dbReference>
<evidence type="ECO:0000313" key="8">
    <source>
        <dbReference type="Proteomes" id="UP000250462"/>
    </source>
</evidence>
<keyword evidence="2" id="KW-1003">Cell membrane</keyword>
<evidence type="ECO:0000256" key="6">
    <source>
        <dbReference type="SAM" id="Phobius"/>
    </source>
</evidence>
<comment type="caution">
    <text evidence="7">The sequence shown here is derived from an EMBL/GenBank/DDBJ whole genome shotgun (WGS) entry which is preliminary data.</text>
</comment>
<protein>
    <submittedName>
        <fullName evidence="7">Glycosyltransferase family 2 protein</fullName>
    </submittedName>
</protein>
<dbReference type="Gene3D" id="3.90.550.10">
    <property type="entry name" value="Spore Coat Polysaccharide Biosynthesis Protein SpsA, Chain A"/>
    <property type="match status" value="1"/>
</dbReference>
<keyword evidence="3" id="KW-0328">Glycosyltransferase</keyword>
<keyword evidence="4 7" id="KW-0808">Transferase</keyword>
<dbReference type="EMBL" id="QMIG01000001">
    <property type="protein sequence ID" value="RAW18860.1"/>
    <property type="molecule type" value="Genomic_DNA"/>
</dbReference>
<dbReference type="PANTHER" id="PTHR22913">
    <property type="entry name" value="HYALURONAN SYNTHASE"/>
    <property type="match status" value="1"/>
</dbReference>
<dbReference type="PANTHER" id="PTHR22913:SF12">
    <property type="entry name" value="MANNURONAN SYNTHASE"/>
    <property type="match status" value="1"/>
</dbReference>
<evidence type="ECO:0000256" key="4">
    <source>
        <dbReference type="ARBA" id="ARBA00022679"/>
    </source>
</evidence>
<evidence type="ECO:0000256" key="1">
    <source>
        <dbReference type="ARBA" id="ARBA00004236"/>
    </source>
</evidence>
<keyword evidence="6" id="KW-0812">Transmembrane</keyword>
<evidence type="ECO:0000256" key="3">
    <source>
        <dbReference type="ARBA" id="ARBA00022676"/>
    </source>
</evidence>
<dbReference type="Proteomes" id="UP000250462">
    <property type="component" value="Unassembled WGS sequence"/>
</dbReference>
<sequence length="428" mass="47638">MAAAGVLAALAVATWAGTHRIHLGQSLDLTAVFPAFVLIVVVFSVAVPSRRFATRPMAAGKVVAVIPAFNEDADALHGTIRSLLASTRPPDEIHVVDDGSDEPIPSFEHPRVFWYRQLNAGKRRAQAHALRNATAVDFVLTVDSDCTVDRFAVQRLLQAMSDGDVQAATGLPLTRNRSTWLPRIIDLEIASICLTYRAARSRLGSLTTCSGALSMYRADVVLNNLDDYTSSTWMAGDDRRLTHYAMLRGKVVSVADAVVHTDMPDKIKKLFRQRVRWSTSHWRYFFWEIAHLPLIAMLWTSYLTVLYIIVPATLIWTLIVSPLLGLGFAGQVLAYWLSILWLVNIKYLVGRPHMPVRERLVNWAVGTPVLLCVHLLVLRPAMIKALFRTLLGHTRTATWGTRGATRTAGRYRLRPAGRYRGGRISILA</sequence>